<organism evidence="2 3">
    <name type="scientific">Adhaeribacter soli</name>
    <dbReference type="NCBI Taxonomy" id="2607655"/>
    <lineage>
        <taxon>Bacteria</taxon>
        <taxon>Pseudomonadati</taxon>
        <taxon>Bacteroidota</taxon>
        <taxon>Cytophagia</taxon>
        <taxon>Cytophagales</taxon>
        <taxon>Hymenobacteraceae</taxon>
        <taxon>Adhaeribacter</taxon>
    </lineage>
</organism>
<comment type="caution">
    <text evidence="2">The sequence shown here is derived from an EMBL/GenBank/DDBJ whole genome shotgun (WGS) entry which is preliminary data.</text>
</comment>
<dbReference type="SUPFAM" id="SSF55729">
    <property type="entry name" value="Acyl-CoA N-acyltransferases (Nat)"/>
    <property type="match status" value="1"/>
</dbReference>
<sequence>MLEINLNPFTELQTDRLILRQVRESDAPEILFLRSDDAVMKYLDREKMESLNEARQLIQDALISVKKNEGIMWAICLRGTDFLIGTIGHWRFDKAHHRSEIGYTIRPAFWGQGLMSEAMQAVLDYGFNQLHLHSVEANVNPNNQASIKLLEKHGFVKEAHFKENYYFRGRFLDSAIYSLLKPKR</sequence>
<dbReference type="GO" id="GO:0016747">
    <property type="term" value="F:acyltransferase activity, transferring groups other than amino-acyl groups"/>
    <property type="evidence" value="ECO:0007669"/>
    <property type="project" value="InterPro"/>
</dbReference>
<protein>
    <submittedName>
        <fullName evidence="2">GNAT family N-acetyltransferase</fullName>
    </submittedName>
</protein>
<dbReference type="Proteomes" id="UP000326570">
    <property type="component" value="Unassembled WGS sequence"/>
</dbReference>
<gene>
    <name evidence="2" type="ORF">F0P94_00205</name>
</gene>
<evidence type="ECO:0000313" key="2">
    <source>
        <dbReference type="EMBL" id="KAA9345548.1"/>
    </source>
</evidence>
<dbReference type="PANTHER" id="PTHR43792">
    <property type="entry name" value="GNAT FAMILY, PUTATIVE (AFU_ORTHOLOGUE AFUA_3G00765)-RELATED-RELATED"/>
    <property type="match status" value="1"/>
</dbReference>
<dbReference type="InterPro" id="IPR000182">
    <property type="entry name" value="GNAT_dom"/>
</dbReference>
<keyword evidence="3" id="KW-1185">Reference proteome</keyword>
<dbReference type="InterPro" id="IPR051531">
    <property type="entry name" value="N-acetyltransferase"/>
</dbReference>
<dbReference type="Gene3D" id="3.40.630.30">
    <property type="match status" value="1"/>
</dbReference>
<dbReference type="InterPro" id="IPR016181">
    <property type="entry name" value="Acyl_CoA_acyltransferase"/>
</dbReference>
<evidence type="ECO:0000259" key="1">
    <source>
        <dbReference type="PROSITE" id="PS51186"/>
    </source>
</evidence>
<feature type="domain" description="N-acetyltransferase" evidence="1">
    <location>
        <begin position="17"/>
        <end position="173"/>
    </location>
</feature>
<dbReference type="PANTHER" id="PTHR43792:SF1">
    <property type="entry name" value="N-ACETYLTRANSFERASE DOMAIN-CONTAINING PROTEIN"/>
    <property type="match status" value="1"/>
</dbReference>
<evidence type="ECO:0000313" key="3">
    <source>
        <dbReference type="Proteomes" id="UP000326570"/>
    </source>
</evidence>
<proteinExistence type="predicted"/>
<dbReference type="RefSeq" id="WP_150901689.1">
    <property type="nucleotide sequence ID" value="NZ_VTWT01000001.1"/>
</dbReference>
<name>A0A5N1J994_9BACT</name>
<dbReference type="CDD" id="cd04301">
    <property type="entry name" value="NAT_SF"/>
    <property type="match status" value="1"/>
</dbReference>
<dbReference type="PROSITE" id="PS51186">
    <property type="entry name" value="GNAT"/>
    <property type="match status" value="1"/>
</dbReference>
<dbReference type="AlphaFoldDB" id="A0A5N1J994"/>
<dbReference type="EMBL" id="VTWT01000001">
    <property type="protein sequence ID" value="KAA9345548.1"/>
    <property type="molecule type" value="Genomic_DNA"/>
</dbReference>
<reference evidence="2 3" key="1">
    <citation type="submission" date="2019-09" db="EMBL/GenBank/DDBJ databases">
        <title>Genome sequence of Adhaeribacter sp. M2.</title>
        <authorList>
            <person name="Srinivasan S."/>
        </authorList>
    </citation>
    <scope>NUCLEOTIDE SEQUENCE [LARGE SCALE GENOMIC DNA]</scope>
    <source>
        <strain evidence="2 3">M2</strain>
    </source>
</reference>
<accession>A0A5N1J994</accession>
<dbReference type="Pfam" id="PF13302">
    <property type="entry name" value="Acetyltransf_3"/>
    <property type="match status" value="1"/>
</dbReference>
<keyword evidence="2" id="KW-0808">Transferase</keyword>